<evidence type="ECO:0000256" key="2">
    <source>
        <dbReference type="ARBA" id="ARBA00007118"/>
    </source>
</evidence>
<evidence type="ECO:0000259" key="6">
    <source>
        <dbReference type="Pfam" id="PF00881"/>
    </source>
</evidence>
<sequence length="171" mass="19156">MEFGKVIKERYSVRKYKPDMIKDDELNRVLEAGMLAPTGCNYQPQRIYVLKSDEAIAKIRSLTRCAFDAPVVLLIALDETADRKSPLEEGCRAGIQDVSIAADHMMLAAWDIGIGSCWVNYFKPSEVKAAFALPENETAVLLMTLGYPADDAKPMKLHCESRDMTEIVRIL</sequence>
<dbReference type="InterPro" id="IPR029479">
    <property type="entry name" value="Nitroreductase"/>
</dbReference>
<reference evidence="7" key="1">
    <citation type="submission" date="2021-01" db="EMBL/GenBank/DDBJ databases">
        <title>Genome public.</title>
        <authorList>
            <person name="Liu C."/>
            <person name="Sun Q."/>
        </authorList>
    </citation>
    <scope>NUCLEOTIDE SEQUENCE</scope>
    <source>
        <strain evidence="7">M6</strain>
    </source>
</reference>
<proteinExistence type="inferred from homology"/>
<dbReference type="Pfam" id="PF00881">
    <property type="entry name" value="Nitroreductase"/>
    <property type="match status" value="2"/>
</dbReference>
<dbReference type="SUPFAM" id="SSF55469">
    <property type="entry name" value="FMN-dependent nitroreductase-like"/>
    <property type="match status" value="1"/>
</dbReference>
<comment type="cofactor">
    <cofactor evidence="1">
        <name>FMN</name>
        <dbReference type="ChEBI" id="CHEBI:58210"/>
    </cofactor>
</comment>
<dbReference type="CDD" id="cd20609">
    <property type="entry name" value="nitroreductase"/>
    <property type="match status" value="1"/>
</dbReference>
<comment type="similarity">
    <text evidence="2">Belongs to the nitroreductase family.</text>
</comment>
<evidence type="ECO:0000256" key="5">
    <source>
        <dbReference type="ARBA" id="ARBA00023002"/>
    </source>
</evidence>
<gene>
    <name evidence="7" type="ORF">JKK62_05130</name>
</gene>
<comment type="caution">
    <text evidence="7">The sequence shown here is derived from an EMBL/GenBank/DDBJ whole genome shotgun (WGS) entry which is preliminary data.</text>
</comment>
<dbReference type="PANTHER" id="PTHR43673:SF2">
    <property type="entry name" value="NITROREDUCTASE"/>
    <property type="match status" value="1"/>
</dbReference>
<dbReference type="Proteomes" id="UP000633365">
    <property type="component" value="Unassembled WGS sequence"/>
</dbReference>
<accession>A0A934U064</accession>
<evidence type="ECO:0000256" key="3">
    <source>
        <dbReference type="ARBA" id="ARBA00022630"/>
    </source>
</evidence>
<evidence type="ECO:0000313" key="8">
    <source>
        <dbReference type="Proteomes" id="UP000633365"/>
    </source>
</evidence>
<evidence type="ECO:0000256" key="4">
    <source>
        <dbReference type="ARBA" id="ARBA00022643"/>
    </source>
</evidence>
<keyword evidence="8" id="KW-1185">Reference proteome</keyword>
<dbReference type="PANTHER" id="PTHR43673">
    <property type="entry name" value="NAD(P)H NITROREDUCTASE YDGI-RELATED"/>
    <property type="match status" value="1"/>
</dbReference>
<dbReference type="AlphaFoldDB" id="A0A934U064"/>
<dbReference type="EMBL" id="JAEQMG010000048">
    <property type="protein sequence ID" value="MBK6088038.1"/>
    <property type="molecule type" value="Genomic_DNA"/>
</dbReference>
<evidence type="ECO:0000256" key="1">
    <source>
        <dbReference type="ARBA" id="ARBA00001917"/>
    </source>
</evidence>
<organism evidence="7 8">
    <name type="scientific">Ruminococcus difficilis</name>
    <dbReference type="NCBI Taxonomy" id="2763069"/>
    <lineage>
        <taxon>Bacteria</taxon>
        <taxon>Bacillati</taxon>
        <taxon>Bacillota</taxon>
        <taxon>Clostridia</taxon>
        <taxon>Eubacteriales</taxon>
        <taxon>Oscillospiraceae</taxon>
        <taxon>Ruminococcus</taxon>
    </lineage>
</organism>
<keyword evidence="5" id="KW-0560">Oxidoreductase</keyword>
<keyword evidence="4" id="KW-0288">FMN</keyword>
<dbReference type="Gene3D" id="3.40.109.10">
    <property type="entry name" value="NADH Oxidase"/>
    <property type="match status" value="1"/>
</dbReference>
<protein>
    <submittedName>
        <fullName evidence="7">Nitroreductase family protein</fullName>
    </submittedName>
</protein>
<keyword evidence="3" id="KW-0285">Flavoprotein</keyword>
<evidence type="ECO:0000313" key="7">
    <source>
        <dbReference type="EMBL" id="MBK6088038.1"/>
    </source>
</evidence>
<name>A0A934U064_9FIRM</name>
<feature type="domain" description="Nitroreductase" evidence="6">
    <location>
        <begin position="67"/>
        <end position="147"/>
    </location>
</feature>
<dbReference type="InterPro" id="IPR000415">
    <property type="entry name" value="Nitroreductase-like"/>
</dbReference>
<dbReference type="RefSeq" id="WP_186832957.1">
    <property type="nucleotide sequence ID" value="NZ_JAEQMG010000048.1"/>
</dbReference>
<feature type="domain" description="Nitroreductase" evidence="6">
    <location>
        <begin position="7"/>
        <end position="66"/>
    </location>
</feature>
<dbReference type="GO" id="GO:0016491">
    <property type="term" value="F:oxidoreductase activity"/>
    <property type="evidence" value="ECO:0007669"/>
    <property type="project" value="UniProtKB-KW"/>
</dbReference>